<dbReference type="EMBL" id="JBHLXD010000014">
    <property type="protein sequence ID" value="MFC0208786.1"/>
    <property type="molecule type" value="Genomic_DNA"/>
</dbReference>
<keyword evidence="1" id="KW-0472">Membrane</keyword>
<organism evidence="2 3">
    <name type="scientific">Chelativorans intermedius</name>
    <dbReference type="NCBI Taxonomy" id="515947"/>
    <lineage>
        <taxon>Bacteria</taxon>
        <taxon>Pseudomonadati</taxon>
        <taxon>Pseudomonadota</taxon>
        <taxon>Alphaproteobacteria</taxon>
        <taxon>Hyphomicrobiales</taxon>
        <taxon>Phyllobacteriaceae</taxon>
        <taxon>Chelativorans</taxon>
    </lineage>
</organism>
<evidence type="ECO:0000313" key="3">
    <source>
        <dbReference type="Proteomes" id="UP001589755"/>
    </source>
</evidence>
<dbReference type="RefSeq" id="WP_261522109.1">
    <property type="nucleotide sequence ID" value="NZ_JAODNW010000022.1"/>
</dbReference>
<proteinExistence type="predicted"/>
<keyword evidence="3" id="KW-1185">Reference proteome</keyword>
<keyword evidence="1" id="KW-1133">Transmembrane helix</keyword>
<sequence>MKGKEVTKFFAGFAANQVLTHGALATAGIQFSLFGITYDQRLNTSAVVVWAIILLLLVYYAWVKR</sequence>
<evidence type="ECO:0000313" key="2">
    <source>
        <dbReference type="EMBL" id="MFC0208786.1"/>
    </source>
</evidence>
<accession>A0ABV6D854</accession>
<feature type="transmembrane region" description="Helical" evidence="1">
    <location>
        <begin position="41"/>
        <end position="62"/>
    </location>
</feature>
<keyword evidence="1" id="KW-0812">Transmembrane</keyword>
<evidence type="ECO:0000256" key="1">
    <source>
        <dbReference type="SAM" id="Phobius"/>
    </source>
</evidence>
<reference evidence="2 3" key="1">
    <citation type="submission" date="2024-09" db="EMBL/GenBank/DDBJ databases">
        <authorList>
            <person name="Sun Q."/>
            <person name="Mori K."/>
        </authorList>
    </citation>
    <scope>NUCLEOTIDE SEQUENCE [LARGE SCALE GENOMIC DNA]</scope>
    <source>
        <strain evidence="2 3">CCM 8543</strain>
    </source>
</reference>
<dbReference type="Proteomes" id="UP001589755">
    <property type="component" value="Unassembled WGS sequence"/>
</dbReference>
<gene>
    <name evidence="2" type="ORF">ACFFJ2_10290</name>
</gene>
<protein>
    <submittedName>
        <fullName evidence="2">Uncharacterized protein</fullName>
    </submittedName>
</protein>
<name>A0ABV6D854_9HYPH</name>
<comment type="caution">
    <text evidence="2">The sequence shown here is derived from an EMBL/GenBank/DDBJ whole genome shotgun (WGS) entry which is preliminary data.</text>
</comment>